<organism evidence="1 2">
    <name type="scientific">Platanthera zijinensis</name>
    <dbReference type="NCBI Taxonomy" id="2320716"/>
    <lineage>
        <taxon>Eukaryota</taxon>
        <taxon>Viridiplantae</taxon>
        <taxon>Streptophyta</taxon>
        <taxon>Embryophyta</taxon>
        <taxon>Tracheophyta</taxon>
        <taxon>Spermatophyta</taxon>
        <taxon>Magnoliopsida</taxon>
        <taxon>Liliopsida</taxon>
        <taxon>Asparagales</taxon>
        <taxon>Orchidaceae</taxon>
        <taxon>Orchidoideae</taxon>
        <taxon>Orchideae</taxon>
        <taxon>Orchidinae</taxon>
        <taxon>Platanthera</taxon>
    </lineage>
</organism>
<accession>A0AAP0B191</accession>
<proteinExistence type="predicted"/>
<name>A0AAP0B191_9ASPA</name>
<dbReference type="AlphaFoldDB" id="A0AAP0B191"/>
<reference evidence="1 2" key="1">
    <citation type="journal article" date="2022" name="Nat. Plants">
        <title>Genomes of leafy and leafless Platanthera orchids illuminate the evolution of mycoheterotrophy.</title>
        <authorList>
            <person name="Li M.H."/>
            <person name="Liu K.W."/>
            <person name="Li Z."/>
            <person name="Lu H.C."/>
            <person name="Ye Q.L."/>
            <person name="Zhang D."/>
            <person name="Wang J.Y."/>
            <person name="Li Y.F."/>
            <person name="Zhong Z.M."/>
            <person name="Liu X."/>
            <person name="Yu X."/>
            <person name="Liu D.K."/>
            <person name="Tu X.D."/>
            <person name="Liu B."/>
            <person name="Hao Y."/>
            <person name="Liao X.Y."/>
            <person name="Jiang Y.T."/>
            <person name="Sun W.H."/>
            <person name="Chen J."/>
            <person name="Chen Y.Q."/>
            <person name="Ai Y."/>
            <person name="Zhai J.W."/>
            <person name="Wu S.S."/>
            <person name="Zhou Z."/>
            <person name="Hsiao Y.Y."/>
            <person name="Wu W.L."/>
            <person name="Chen Y.Y."/>
            <person name="Lin Y.F."/>
            <person name="Hsu J.L."/>
            <person name="Li C.Y."/>
            <person name="Wang Z.W."/>
            <person name="Zhao X."/>
            <person name="Zhong W.Y."/>
            <person name="Ma X.K."/>
            <person name="Ma L."/>
            <person name="Huang J."/>
            <person name="Chen G.Z."/>
            <person name="Huang M.Z."/>
            <person name="Huang L."/>
            <person name="Peng D.H."/>
            <person name="Luo Y.B."/>
            <person name="Zou S.Q."/>
            <person name="Chen S.P."/>
            <person name="Lan S."/>
            <person name="Tsai W.C."/>
            <person name="Van de Peer Y."/>
            <person name="Liu Z.J."/>
        </authorList>
    </citation>
    <scope>NUCLEOTIDE SEQUENCE [LARGE SCALE GENOMIC DNA]</scope>
    <source>
        <tissue evidence="1">Leaf</tissue>
    </source>
</reference>
<evidence type="ECO:0000313" key="2">
    <source>
        <dbReference type="Proteomes" id="UP001418222"/>
    </source>
</evidence>
<evidence type="ECO:0000313" key="1">
    <source>
        <dbReference type="EMBL" id="KAK8923639.1"/>
    </source>
</evidence>
<protein>
    <submittedName>
        <fullName evidence="1">Uncharacterized protein</fullName>
    </submittedName>
</protein>
<keyword evidence="2" id="KW-1185">Reference proteome</keyword>
<dbReference type="EMBL" id="JBBWWQ010000017">
    <property type="protein sequence ID" value="KAK8923639.1"/>
    <property type="molecule type" value="Genomic_DNA"/>
</dbReference>
<dbReference type="Proteomes" id="UP001418222">
    <property type="component" value="Unassembled WGS sequence"/>
</dbReference>
<gene>
    <name evidence="1" type="ORF">KSP39_PZI019222</name>
</gene>
<sequence length="104" mass="12093">MNFVTCYSKIVYNPLMEQTKCQEWSKQNAFNFACKLGISPSFPECIKSSQYSVVLNLNMQVYIMRISEGPYTGIFSVKMQNYRFLIEQPWMRVSCRKSGCGQNC</sequence>
<comment type="caution">
    <text evidence="1">The sequence shown here is derived from an EMBL/GenBank/DDBJ whole genome shotgun (WGS) entry which is preliminary data.</text>
</comment>